<organism evidence="1 2">
    <name type="scientific">Plectosphaerella cucumerina</name>
    <dbReference type="NCBI Taxonomy" id="40658"/>
    <lineage>
        <taxon>Eukaryota</taxon>
        <taxon>Fungi</taxon>
        <taxon>Dikarya</taxon>
        <taxon>Ascomycota</taxon>
        <taxon>Pezizomycotina</taxon>
        <taxon>Sordariomycetes</taxon>
        <taxon>Hypocreomycetidae</taxon>
        <taxon>Glomerellales</taxon>
        <taxon>Plectosphaerellaceae</taxon>
        <taxon>Plectosphaerella</taxon>
    </lineage>
</organism>
<evidence type="ECO:0000313" key="2">
    <source>
        <dbReference type="Proteomes" id="UP000813385"/>
    </source>
</evidence>
<name>A0A8K0TF30_9PEZI</name>
<sequence length="113" mass="12853">MCNQTTYQLPCEHLRTQVHHCPSAPKTSKGRKVCKNVTYQEVAYPPPEGFDLRSFPKCPLASCPYEARNRCWNCCWCGKGWNDGARCSCIMIIEGNEYRCEHMCCNTCTAAGY</sequence>
<keyword evidence="2" id="KW-1185">Reference proteome</keyword>
<dbReference type="AlphaFoldDB" id="A0A8K0TF30"/>
<dbReference type="OrthoDB" id="5149687at2759"/>
<gene>
    <name evidence="1" type="ORF">B0T11DRAFT_328812</name>
</gene>
<proteinExistence type="predicted"/>
<evidence type="ECO:0000313" key="1">
    <source>
        <dbReference type="EMBL" id="KAH7362778.1"/>
    </source>
</evidence>
<accession>A0A8K0TF30</accession>
<comment type="caution">
    <text evidence="1">The sequence shown here is derived from an EMBL/GenBank/DDBJ whole genome shotgun (WGS) entry which is preliminary data.</text>
</comment>
<dbReference type="Proteomes" id="UP000813385">
    <property type="component" value="Unassembled WGS sequence"/>
</dbReference>
<protein>
    <submittedName>
        <fullName evidence="1">Uncharacterized protein</fullName>
    </submittedName>
</protein>
<reference evidence="1" key="1">
    <citation type="journal article" date="2021" name="Nat. Commun.">
        <title>Genetic determinants of endophytism in the Arabidopsis root mycobiome.</title>
        <authorList>
            <person name="Mesny F."/>
            <person name="Miyauchi S."/>
            <person name="Thiergart T."/>
            <person name="Pickel B."/>
            <person name="Atanasova L."/>
            <person name="Karlsson M."/>
            <person name="Huettel B."/>
            <person name="Barry K.W."/>
            <person name="Haridas S."/>
            <person name="Chen C."/>
            <person name="Bauer D."/>
            <person name="Andreopoulos W."/>
            <person name="Pangilinan J."/>
            <person name="LaButti K."/>
            <person name="Riley R."/>
            <person name="Lipzen A."/>
            <person name="Clum A."/>
            <person name="Drula E."/>
            <person name="Henrissat B."/>
            <person name="Kohler A."/>
            <person name="Grigoriev I.V."/>
            <person name="Martin F.M."/>
            <person name="Hacquard S."/>
        </authorList>
    </citation>
    <scope>NUCLEOTIDE SEQUENCE</scope>
    <source>
        <strain evidence="1">MPI-CAGE-AT-0016</strain>
    </source>
</reference>
<dbReference type="EMBL" id="JAGPXD010000003">
    <property type="protein sequence ID" value="KAH7362778.1"/>
    <property type="molecule type" value="Genomic_DNA"/>
</dbReference>